<evidence type="ECO:0000313" key="1">
    <source>
        <dbReference type="EMBL" id="KAF2555249.1"/>
    </source>
</evidence>
<reference evidence="1" key="1">
    <citation type="submission" date="2019-12" db="EMBL/GenBank/DDBJ databases">
        <title>Genome sequencing and annotation of Brassica cretica.</title>
        <authorList>
            <person name="Studholme D.J."/>
            <person name="Sarris P.F."/>
        </authorList>
    </citation>
    <scope>NUCLEOTIDE SEQUENCE</scope>
    <source>
        <strain evidence="1">PFS-001/15</strain>
        <tissue evidence="1">Leaf</tissue>
    </source>
</reference>
<evidence type="ECO:0000313" key="2">
    <source>
        <dbReference type="Proteomes" id="UP000712281"/>
    </source>
</evidence>
<dbReference type="EMBL" id="QGKW02001940">
    <property type="protein sequence ID" value="KAF2555249.1"/>
    <property type="molecule type" value="Genomic_DNA"/>
</dbReference>
<protein>
    <submittedName>
        <fullName evidence="1">Uncharacterized protein</fullName>
    </submittedName>
</protein>
<organism evidence="1 2">
    <name type="scientific">Brassica cretica</name>
    <name type="common">Mustard</name>
    <dbReference type="NCBI Taxonomy" id="69181"/>
    <lineage>
        <taxon>Eukaryota</taxon>
        <taxon>Viridiplantae</taxon>
        <taxon>Streptophyta</taxon>
        <taxon>Embryophyta</taxon>
        <taxon>Tracheophyta</taxon>
        <taxon>Spermatophyta</taxon>
        <taxon>Magnoliopsida</taxon>
        <taxon>eudicotyledons</taxon>
        <taxon>Gunneridae</taxon>
        <taxon>Pentapetalae</taxon>
        <taxon>rosids</taxon>
        <taxon>malvids</taxon>
        <taxon>Brassicales</taxon>
        <taxon>Brassicaceae</taxon>
        <taxon>Brassiceae</taxon>
        <taxon>Brassica</taxon>
    </lineage>
</organism>
<comment type="caution">
    <text evidence="1">The sequence shown here is derived from an EMBL/GenBank/DDBJ whole genome shotgun (WGS) entry which is preliminary data.</text>
</comment>
<dbReference type="AlphaFoldDB" id="A0A8S9HBH8"/>
<dbReference type="Proteomes" id="UP000712281">
    <property type="component" value="Unassembled WGS sequence"/>
</dbReference>
<gene>
    <name evidence="1" type="ORF">F2Q68_00017482</name>
</gene>
<name>A0A8S9HBH8_BRACR</name>
<proteinExistence type="predicted"/>
<sequence>MSVRIPMFSCSDVPYEKAKPQREKKKRKRFLWCLLLLGVEVHPETLSDGVRCGLSLVALELTLCVVELTIVWSSW</sequence>
<accession>A0A8S9HBH8</accession>